<dbReference type="InterPro" id="IPR043129">
    <property type="entry name" value="ATPase_NBD"/>
</dbReference>
<evidence type="ECO:0000256" key="5">
    <source>
        <dbReference type="ARBA" id="ARBA00022741"/>
    </source>
</evidence>
<dbReference type="InterPro" id="IPR004372">
    <property type="entry name" value="Ac/propionate_kinase"/>
</dbReference>
<dbReference type="PROSITE" id="PS01075">
    <property type="entry name" value="ACETATE_KINASE_1"/>
    <property type="match status" value="1"/>
</dbReference>
<dbReference type="InterPro" id="IPR023865">
    <property type="entry name" value="Aliphatic_acid_kinase_CS"/>
</dbReference>
<dbReference type="HAMAP" id="MF_00020">
    <property type="entry name" value="Acetate_kinase"/>
    <property type="match status" value="1"/>
</dbReference>
<dbReference type="PROSITE" id="PS01076">
    <property type="entry name" value="ACETATE_KINASE_2"/>
    <property type="match status" value="1"/>
</dbReference>
<gene>
    <name evidence="9" type="primary">ackA</name>
    <name evidence="12" type="ORF">AACH11_16070</name>
</gene>
<comment type="catalytic activity">
    <reaction evidence="9">
        <text>acetate + ATP = acetyl phosphate + ADP</text>
        <dbReference type="Rhea" id="RHEA:11352"/>
        <dbReference type="ChEBI" id="CHEBI:22191"/>
        <dbReference type="ChEBI" id="CHEBI:30089"/>
        <dbReference type="ChEBI" id="CHEBI:30616"/>
        <dbReference type="ChEBI" id="CHEBI:456216"/>
        <dbReference type="EC" id="2.7.2.1"/>
    </reaction>
</comment>
<comment type="cofactor">
    <cofactor evidence="9">
        <name>Mg(2+)</name>
        <dbReference type="ChEBI" id="CHEBI:18420"/>
    </cofactor>
    <cofactor evidence="9">
        <name>Mn(2+)</name>
        <dbReference type="ChEBI" id="CHEBI:29035"/>
    </cofactor>
    <text evidence="9">Mg(2+). Can also accept Mn(2+).</text>
</comment>
<dbReference type="EMBL" id="JBBUTF010000014">
    <property type="protein sequence ID" value="MEK8027480.1"/>
    <property type="molecule type" value="Genomic_DNA"/>
</dbReference>
<feature type="region of interest" description="Disordered" evidence="11">
    <location>
        <begin position="1"/>
        <end position="24"/>
    </location>
</feature>
<dbReference type="EC" id="2.7.2.1" evidence="9"/>
<organism evidence="12 13">
    <name type="scientific">Pseudaquabacterium rugosum</name>
    <dbReference type="NCBI Taxonomy" id="2984194"/>
    <lineage>
        <taxon>Bacteria</taxon>
        <taxon>Pseudomonadati</taxon>
        <taxon>Pseudomonadota</taxon>
        <taxon>Betaproteobacteria</taxon>
        <taxon>Burkholderiales</taxon>
        <taxon>Sphaerotilaceae</taxon>
        <taxon>Pseudaquabacterium</taxon>
    </lineage>
</organism>
<name>A0ABU9BEQ8_9BURK</name>
<dbReference type="RefSeq" id="WP_341375255.1">
    <property type="nucleotide sequence ID" value="NZ_JBBUTF010000014.1"/>
</dbReference>
<feature type="active site" description="Proton donor/acceptor" evidence="9">
    <location>
        <position position="196"/>
    </location>
</feature>
<comment type="similarity">
    <text evidence="1 9 10">Belongs to the acetokinase family.</text>
</comment>
<comment type="subcellular location">
    <subcellularLocation>
        <location evidence="9">Cytoplasm</location>
    </subcellularLocation>
</comment>
<keyword evidence="5 9" id="KW-0547">Nucleotide-binding</keyword>
<comment type="caution">
    <text evidence="12">The sequence shown here is derived from an EMBL/GenBank/DDBJ whole genome shotgun (WGS) entry which is preliminary data.</text>
</comment>
<dbReference type="GO" id="GO:0016301">
    <property type="term" value="F:kinase activity"/>
    <property type="evidence" value="ECO:0007669"/>
    <property type="project" value="UniProtKB-KW"/>
</dbReference>
<dbReference type="SUPFAM" id="SSF53067">
    <property type="entry name" value="Actin-like ATPase domain"/>
    <property type="match status" value="2"/>
</dbReference>
<accession>A0ABU9BEQ8</accession>
<evidence type="ECO:0000256" key="7">
    <source>
        <dbReference type="ARBA" id="ARBA00022840"/>
    </source>
</evidence>
<feature type="binding site" evidence="9">
    <location>
        <begin position="377"/>
        <end position="381"/>
    </location>
    <ligand>
        <name>ATP</name>
        <dbReference type="ChEBI" id="CHEBI:30616"/>
    </ligand>
</feature>
<evidence type="ECO:0000256" key="8">
    <source>
        <dbReference type="ARBA" id="ARBA00022842"/>
    </source>
</evidence>
<keyword evidence="7 9" id="KW-0067">ATP-binding</keyword>
<keyword evidence="8 9" id="KW-0460">Magnesium</keyword>
<evidence type="ECO:0000256" key="3">
    <source>
        <dbReference type="ARBA" id="ARBA00022679"/>
    </source>
</evidence>
<evidence type="ECO:0000256" key="2">
    <source>
        <dbReference type="ARBA" id="ARBA00022490"/>
    </source>
</evidence>
<comment type="function">
    <text evidence="9">Catalyzes the formation of acetyl phosphate from acetate and ATP. Can also catalyze the reverse reaction.</text>
</comment>
<sequence length="455" mass="46135">MSRAADPAAAGRAGADTPQRADPRPVLAVNAGSSSLKFGLYPATGPACFAGEASGLEPGGRPRWRLAGGPEQALDIEPQRTVGALPALGGEGPAVAAAAQAAGAAEGAGAAGAFDAALQRLQATVVDHAPQGLLAVAHRIVHGGAQGDGPQVLDDAALARLAALSPLAPLHQPHNLDGVRALRAAFPDVPQIGCFDTAFHAGQPEVERLLPLPPARTEAAGLRRYGFHGLSYAYLAGELAARSARWAGGRALLAHLGNGASLCAVHDGRSVASTMGFSALDGLMMGTRSGSLDAGVLLYLLAHGDDAASLERLLYRESGLKGVSGLSADMRVLHAAAAQGHAGAQRALALFARRLLREAGALTAVLGGLDLLAFTGGIGEHDAAVRAGLVEGLAFLGLRLDAQANRAATGDTVCRIDAADSRTEIWVVPTDEGRVAARQARALCAASGPDRPERS</sequence>
<reference evidence="12 13" key="1">
    <citation type="submission" date="2024-04" db="EMBL/GenBank/DDBJ databases">
        <title>Novel species of the genus Ideonella isolated from streams.</title>
        <authorList>
            <person name="Lu H."/>
        </authorList>
    </citation>
    <scope>NUCLEOTIDE SEQUENCE [LARGE SCALE GENOMIC DNA]</scope>
    <source>
        <strain evidence="12 13">BYS139W</strain>
    </source>
</reference>
<evidence type="ECO:0000256" key="11">
    <source>
        <dbReference type="SAM" id="MobiDB-lite"/>
    </source>
</evidence>
<feature type="binding site" evidence="9">
    <location>
        <position position="139"/>
    </location>
    <ligand>
        <name>substrate</name>
    </ligand>
</feature>
<dbReference type="Gene3D" id="3.30.420.40">
    <property type="match status" value="2"/>
</dbReference>
<proteinExistence type="inferred from homology"/>
<feature type="binding site" evidence="9">
    <location>
        <position position="432"/>
    </location>
    <ligand>
        <name>Mg(2+)</name>
        <dbReference type="ChEBI" id="CHEBI:18420"/>
    </ligand>
</feature>
<comment type="pathway">
    <text evidence="9">Metabolic intermediate biosynthesis; acetyl-CoA biosynthesis; acetyl-CoA from acetate: step 1/2.</text>
</comment>
<feature type="binding site" evidence="9">
    <location>
        <position position="37"/>
    </location>
    <ligand>
        <name>ATP</name>
        <dbReference type="ChEBI" id="CHEBI:30616"/>
    </ligand>
</feature>
<evidence type="ECO:0000313" key="12">
    <source>
        <dbReference type="EMBL" id="MEK8027480.1"/>
    </source>
</evidence>
<evidence type="ECO:0000256" key="1">
    <source>
        <dbReference type="ARBA" id="ARBA00008748"/>
    </source>
</evidence>
<keyword evidence="6 9" id="KW-0418">Kinase</keyword>
<dbReference type="InterPro" id="IPR000890">
    <property type="entry name" value="Aliphatic_acid_kin_short-chain"/>
</dbReference>
<protein>
    <recommendedName>
        <fullName evidence="9">Acetate kinase</fullName>
        <ecNumber evidence="9">2.7.2.1</ecNumber>
    </recommendedName>
    <alternativeName>
        <fullName evidence="9">Acetokinase</fullName>
    </alternativeName>
</protein>
<dbReference type="Pfam" id="PF00871">
    <property type="entry name" value="Acetate_kinase"/>
    <property type="match status" value="1"/>
</dbReference>
<dbReference type="PANTHER" id="PTHR21060:SF21">
    <property type="entry name" value="ACETATE KINASE"/>
    <property type="match status" value="1"/>
</dbReference>
<evidence type="ECO:0000313" key="13">
    <source>
        <dbReference type="Proteomes" id="UP001368500"/>
    </source>
</evidence>
<dbReference type="PRINTS" id="PR00471">
    <property type="entry name" value="ACETATEKNASE"/>
</dbReference>
<keyword evidence="4 9" id="KW-0479">Metal-binding</keyword>
<feature type="binding site" evidence="9">
    <location>
        <position position="30"/>
    </location>
    <ligand>
        <name>Mg(2+)</name>
        <dbReference type="ChEBI" id="CHEBI:18420"/>
    </ligand>
</feature>
<feature type="site" description="Transition state stabilizer" evidence="9">
    <location>
        <position position="228"/>
    </location>
</feature>
<evidence type="ECO:0000256" key="4">
    <source>
        <dbReference type="ARBA" id="ARBA00022723"/>
    </source>
</evidence>
<dbReference type="Proteomes" id="UP001368500">
    <property type="component" value="Unassembled WGS sequence"/>
</dbReference>
<evidence type="ECO:0000256" key="9">
    <source>
        <dbReference type="HAMAP-Rule" id="MF_00020"/>
    </source>
</evidence>
<dbReference type="PANTHER" id="PTHR21060">
    <property type="entry name" value="ACETATE KINASE"/>
    <property type="match status" value="1"/>
</dbReference>
<evidence type="ECO:0000256" key="10">
    <source>
        <dbReference type="RuleBase" id="RU003835"/>
    </source>
</evidence>
<evidence type="ECO:0000256" key="6">
    <source>
        <dbReference type="ARBA" id="ARBA00022777"/>
    </source>
</evidence>
<feature type="binding site" evidence="9">
    <location>
        <begin position="255"/>
        <end position="259"/>
    </location>
    <ligand>
        <name>ATP</name>
        <dbReference type="ChEBI" id="CHEBI:30616"/>
    </ligand>
</feature>
<feature type="binding site" evidence="9">
    <location>
        <begin position="329"/>
        <end position="331"/>
    </location>
    <ligand>
        <name>ATP</name>
        <dbReference type="ChEBI" id="CHEBI:30616"/>
    </ligand>
</feature>
<keyword evidence="3 9" id="KW-0808">Transferase</keyword>
<keyword evidence="2 9" id="KW-0963">Cytoplasm</keyword>
<feature type="site" description="Transition state stabilizer" evidence="9">
    <location>
        <position position="288"/>
    </location>
</feature>
<keyword evidence="13" id="KW-1185">Reference proteome</keyword>
<feature type="compositionally biased region" description="Low complexity" evidence="11">
    <location>
        <begin position="1"/>
        <end position="16"/>
    </location>
</feature>
<comment type="subunit">
    <text evidence="9">Homodimer.</text>
</comment>